<dbReference type="EMBL" id="SODV01000002">
    <property type="protein sequence ID" value="TDW96895.1"/>
    <property type="molecule type" value="Genomic_DNA"/>
</dbReference>
<dbReference type="InterPro" id="IPR013325">
    <property type="entry name" value="RNA_pol_sigma_r2"/>
</dbReference>
<gene>
    <name evidence="1" type="ORF">EDB95_4731</name>
</gene>
<dbReference type="Proteomes" id="UP000294498">
    <property type="component" value="Unassembled WGS sequence"/>
</dbReference>
<proteinExistence type="predicted"/>
<name>A0A4R8DH90_9BACT</name>
<evidence type="ECO:0000313" key="1">
    <source>
        <dbReference type="EMBL" id="TDW96895.1"/>
    </source>
</evidence>
<accession>A0A4R8DH90</accession>
<protein>
    <submittedName>
        <fullName evidence="1">Uncharacterized protein</fullName>
    </submittedName>
</protein>
<keyword evidence="2" id="KW-1185">Reference proteome</keyword>
<dbReference type="GO" id="GO:0006352">
    <property type="term" value="P:DNA-templated transcription initiation"/>
    <property type="evidence" value="ECO:0007669"/>
    <property type="project" value="InterPro"/>
</dbReference>
<comment type="caution">
    <text evidence="1">The sequence shown here is derived from an EMBL/GenBank/DDBJ whole genome shotgun (WGS) entry which is preliminary data.</text>
</comment>
<evidence type="ECO:0000313" key="2">
    <source>
        <dbReference type="Proteomes" id="UP000294498"/>
    </source>
</evidence>
<sequence>MDMSIQKTPEHDLSDLLTGIRKGDLFAFKKVVALYQDFVNEACFAVLRNKDQAIEAGSRVFQMLWDNRSDISSRTLIKTYLTMAAYEVCKAQRRGSVPETPAIIPREKRTVRR</sequence>
<dbReference type="Gene3D" id="1.10.1740.10">
    <property type="match status" value="1"/>
</dbReference>
<organism evidence="1 2">
    <name type="scientific">Dinghuibacter silviterrae</name>
    <dbReference type="NCBI Taxonomy" id="1539049"/>
    <lineage>
        <taxon>Bacteria</taxon>
        <taxon>Pseudomonadati</taxon>
        <taxon>Bacteroidota</taxon>
        <taxon>Chitinophagia</taxon>
        <taxon>Chitinophagales</taxon>
        <taxon>Chitinophagaceae</taxon>
        <taxon>Dinghuibacter</taxon>
    </lineage>
</organism>
<reference evidence="1 2" key="1">
    <citation type="submission" date="2019-03" db="EMBL/GenBank/DDBJ databases">
        <title>Genomic Encyclopedia of Type Strains, Phase IV (KMG-IV): sequencing the most valuable type-strain genomes for metagenomic binning, comparative biology and taxonomic classification.</title>
        <authorList>
            <person name="Goeker M."/>
        </authorList>
    </citation>
    <scope>NUCLEOTIDE SEQUENCE [LARGE SCALE GENOMIC DNA]</scope>
    <source>
        <strain evidence="1 2">DSM 100059</strain>
    </source>
</reference>
<dbReference type="SUPFAM" id="SSF88946">
    <property type="entry name" value="Sigma2 domain of RNA polymerase sigma factors"/>
    <property type="match status" value="1"/>
</dbReference>
<dbReference type="GO" id="GO:0003700">
    <property type="term" value="F:DNA-binding transcription factor activity"/>
    <property type="evidence" value="ECO:0007669"/>
    <property type="project" value="InterPro"/>
</dbReference>
<dbReference type="AlphaFoldDB" id="A0A4R8DH90"/>